<evidence type="ECO:0000313" key="3">
    <source>
        <dbReference type="EMBL" id="VFK55513.1"/>
    </source>
</evidence>
<dbReference type="EMBL" id="CAADFV010000030">
    <property type="protein sequence ID" value="VFK55513.1"/>
    <property type="molecule type" value="Genomic_DNA"/>
</dbReference>
<evidence type="ECO:0000259" key="1">
    <source>
        <dbReference type="Pfam" id="PF01863"/>
    </source>
</evidence>
<dbReference type="InterPro" id="IPR053136">
    <property type="entry name" value="UTP_pyrophosphatase-like"/>
</dbReference>
<reference evidence="4" key="1">
    <citation type="submission" date="2019-02" db="EMBL/GenBank/DDBJ databases">
        <authorList>
            <person name="Gruber-Vodicka R. H."/>
            <person name="Seah K. B. B."/>
        </authorList>
    </citation>
    <scope>NUCLEOTIDE SEQUENCE</scope>
    <source>
        <strain evidence="4">BECK_BY1</strain>
        <strain evidence="3">BECK_BY2</strain>
        <strain evidence="2">BECK_BY3</strain>
    </source>
</reference>
<name>A0A450ZPK0_9GAMM</name>
<dbReference type="AlphaFoldDB" id="A0A450ZPK0"/>
<organism evidence="4">
    <name type="scientific">Candidatus Kentrum sp. TUN</name>
    <dbReference type="NCBI Taxonomy" id="2126343"/>
    <lineage>
        <taxon>Bacteria</taxon>
        <taxon>Pseudomonadati</taxon>
        <taxon>Pseudomonadota</taxon>
        <taxon>Gammaproteobacteria</taxon>
        <taxon>Candidatus Kentrum</taxon>
    </lineage>
</organism>
<dbReference type="EMBL" id="CAADFY010000030">
    <property type="protein sequence ID" value="VFK53868.1"/>
    <property type="molecule type" value="Genomic_DNA"/>
</dbReference>
<sequence length="230" mass="27037">MSLAEGERIPYTLYRMPGRKRIHLVLGEDGHLQVRAPHPFTRSEAESVIYSRSIWVLDALRRNQVLRAERPLLGTGTRLSLLDEDLRLIVIQRPKPFVIREEDILRVYVPSITEQDIKSSLERWYRNQAKDYLPARLVDLAEHVGAYPARVSIRSQKTRWGSCSGKGHISLNWRLMLLPIRLADYVLIHELCHLHYLDHSPRFWALVKRLIPDCKERRARLVKVQRRLML</sequence>
<gene>
    <name evidence="4" type="ORF">BECKTUN1418D_GA0071000_10358</name>
    <name evidence="3" type="ORF">BECKTUN1418E_GA0071001_103012</name>
    <name evidence="2" type="ORF">BECKTUN1418F_GA0071002_103012</name>
</gene>
<dbReference type="CDD" id="cd07344">
    <property type="entry name" value="M48_yhfN_like"/>
    <property type="match status" value="1"/>
</dbReference>
<proteinExistence type="predicted"/>
<dbReference type="Pfam" id="PF01863">
    <property type="entry name" value="YgjP-like"/>
    <property type="match status" value="1"/>
</dbReference>
<evidence type="ECO:0000313" key="4">
    <source>
        <dbReference type="EMBL" id="VFK55641.1"/>
    </source>
</evidence>
<protein>
    <recommendedName>
        <fullName evidence="1">YgjP-like metallopeptidase domain-containing protein</fullName>
    </recommendedName>
</protein>
<dbReference type="PANTHER" id="PTHR30399:SF1">
    <property type="entry name" value="UTP PYROPHOSPHATASE"/>
    <property type="match status" value="1"/>
</dbReference>
<dbReference type="EMBL" id="CAADFX010000035">
    <property type="protein sequence ID" value="VFK55641.1"/>
    <property type="molecule type" value="Genomic_DNA"/>
</dbReference>
<dbReference type="PANTHER" id="PTHR30399">
    <property type="entry name" value="UNCHARACTERIZED PROTEIN YGJP"/>
    <property type="match status" value="1"/>
</dbReference>
<dbReference type="Gene3D" id="3.30.2010.10">
    <property type="entry name" value="Metalloproteases ('zincins'), catalytic domain"/>
    <property type="match status" value="1"/>
</dbReference>
<dbReference type="InterPro" id="IPR002725">
    <property type="entry name" value="YgjP-like_metallopeptidase"/>
</dbReference>
<evidence type="ECO:0000313" key="2">
    <source>
        <dbReference type="EMBL" id="VFK53868.1"/>
    </source>
</evidence>
<feature type="domain" description="YgjP-like metallopeptidase" evidence="1">
    <location>
        <begin position="20"/>
        <end position="221"/>
    </location>
</feature>
<accession>A0A450ZPK0</accession>